<keyword evidence="2" id="KW-0812">Transmembrane</keyword>
<dbReference type="EMBL" id="CP036272">
    <property type="protein sequence ID" value="QDT61094.1"/>
    <property type="molecule type" value="Genomic_DNA"/>
</dbReference>
<name>A0A517SY69_9BACT</name>
<gene>
    <name evidence="3" type="ORF">SV7mr_36250</name>
</gene>
<dbReference type="Proteomes" id="UP000315003">
    <property type="component" value="Chromosome"/>
</dbReference>
<feature type="transmembrane region" description="Helical" evidence="2">
    <location>
        <begin position="12"/>
        <end position="31"/>
    </location>
</feature>
<evidence type="ECO:0000256" key="1">
    <source>
        <dbReference type="SAM" id="Coils"/>
    </source>
</evidence>
<dbReference type="AlphaFoldDB" id="A0A517SY69"/>
<organism evidence="3 4">
    <name type="scientific">Stieleria bergensis</name>
    <dbReference type="NCBI Taxonomy" id="2528025"/>
    <lineage>
        <taxon>Bacteria</taxon>
        <taxon>Pseudomonadati</taxon>
        <taxon>Planctomycetota</taxon>
        <taxon>Planctomycetia</taxon>
        <taxon>Pirellulales</taxon>
        <taxon>Pirellulaceae</taxon>
        <taxon>Stieleria</taxon>
    </lineage>
</organism>
<keyword evidence="4" id="KW-1185">Reference proteome</keyword>
<reference evidence="3 4" key="1">
    <citation type="submission" date="2019-02" db="EMBL/GenBank/DDBJ databases">
        <title>Deep-cultivation of Planctomycetes and their phenomic and genomic characterization uncovers novel biology.</title>
        <authorList>
            <person name="Wiegand S."/>
            <person name="Jogler M."/>
            <person name="Boedeker C."/>
            <person name="Pinto D."/>
            <person name="Vollmers J."/>
            <person name="Rivas-Marin E."/>
            <person name="Kohn T."/>
            <person name="Peeters S.H."/>
            <person name="Heuer A."/>
            <person name="Rast P."/>
            <person name="Oberbeckmann S."/>
            <person name="Bunk B."/>
            <person name="Jeske O."/>
            <person name="Meyerdierks A."/>
            <person name="Storesund J.E."/>
            <person name="Kallscheuer N."/>
            <person name="Luecker S."/>
            <person name="Lage O.M."/>
            <person name="Pohl T."/>
            <person name="Merkel B.J."/>
            <person name="Hornburger P."/>
            <person name="Mueller R.-W."/>
            <person name="Bruemmer F."/>
            <person name="Labrenz M."/>
            <person name="Spormann A.M."/>
            <person name="Op den Camp H."/>
            <person name="Overmann J."/>
            <person name="Amann R."/>
            <person name="Jetten M.S.M."/>
            <person name="Mascher T."/>
            <person name="Medema M.H."/>
            <person name="Devos D.P."/>
            <person name="Kaster A.-K."/>
            <person name="Ovreas L."/>
            <person name="Rohde M."/>
            <person name="Galperin M.Y."/>
            <person name="Jogler C."/>
        </authorList>
    </citation>
    <scope>NUCLEOTIDE SEQUENCE [LARGE SCALE GENOMIC DNA]</scope>
    <source>
        <strain evidence="3 4">SV_7m_r</strain>
    </source>
</reference>
<evidence type="ECO:0000313" key="4">
    <source>
        <dbReference type="Proteomes" id="UP000315003"/>
    </source>
</evidence>
<protein>
    <submittedName>
        <fullName evidence="3">Uncharacterized protein</fullName>
    </submittedName>
</protein>
<accession>A0A517SY69</accession>
<keyword evidence="2" id="KW-0472">Membrane</keyword>
<sequence>MPARDDSVIRGSMITSLILLVISLIVNFLLWSSGDETAGKLADEKTKVASSANQIRDQNRKIETLSKMVGGTSWNTGEVDTLSTTSSGDEKIDGMSKIFVQDMGLLSKLKPSAVQNYQTALSELRGAYTTQSRLLSASQDRQKQLEDEKKRDVAAARAAQKLAEDDRDEKVKELKIETDKFAVDREAMLKKQEEAKDAMNRSKRDFDILRNQNAAELKKRDNRIALLESTIESQRLELQRLRVGQFETVQGEIRYIQSGGTLVSINLGSADALRPGITFGVVDRDDTARLADAKVKASIQITKILDAHLAEARVIARPEIGDPIIAGDSVYSPFWAPGRTVKIALAGPIDLDGDGRPDNEPLKGMILDAGAEVVDNGARSGFLDPSVRFLVVGEASLGGPNEDLAADAVRAVGEAKQRAIESGVTIIPGWKLQGYLQNMSDSVTTPFGSASNAADFAPMRSNAINRRPTNLPKLFLNQRDNVQRTNQIVRP</sequence>
<feature type="coiled-coil region" evidence="1">
    <location>
        <begin position="185"/>
        <end position="212"/>
    </location>
</feature>
<evidence type="ECO:0000256" key="2">
    <source>
        <dbReference type="SAM" id="Phobius"/>
    </source>
</evidence>
<keyword evidence="1" id="KW-0175">Coiled coil</keyword>
<keyword evidence="2" id="KW-1133">Transmembrane helix</keyword>
<proteinExistence type="predicted"/>
<evidence type="ECO:0000313" key="3">
    <source>
        <dbReference type="EMBL" id="QDT61094.1"/>
    </source>
</evidence>